<dbReference type="PROSITE" id="PS51194">
    <property type="entry name" value="HELICASE_CTER"/>
    <property type="match status" value="1"/>
</dbReference>
<evidence type="ECO:0000256" key="9">
    <source>
        <dbReference type="ARBA" id="ARBA00043999"/>
    </source>
</evidence>
<evidence type="ECO:0000256" key="6">
    <source>
        <dbReference type="ARBA" id="ARBA00022806"/>
    </source>
</evidence>
<gene>
    <name evidence="17" type="primary">DDX27</name>
</gene>
<evidence type="ECO:0000259" key="16">
    <source>
        <dbReference type="PROSITE" id="PS51195"/>
    </source>
</evidence>
<feature type="compositionally biased region" description="Basic and acidic residues" evidence="13">
    <location>
        <begin position="607"/>
        <end position="622"/>
    </location>
</feature>
<evidence type="ECO:0000256" key="5">
    <source>
        <dbReference type="ARBA" id="ARBA00022801"/>
    </source>
</evidence>
<dbReference type="Pfam" id="PF00271">
    <property type="entry name" value="Helicase_C"/>
    <property type="match status" value="1"/>
</dbReference>
<dbReference type="SMART" id="SM00490">
    <property type="entry name" value="HELICc"/>
    <property type="match status" value="1"/>
</dbReference>
<dbReference type="CDD" id="cd17947">
    <property type="entry name" value="DEADc_DDX27"/>
    <property type="match status" value="1"/>
</dbReference>
<comment type="similarity">
    <text evidence="9">Belongs to the DEAD box helicase family. DDX27/DRS1 subfamily.</text>
</comment>
<evidence type="ECO:0000256" key="3">
    <source>
        <dbReference type="ARBA" id="ARBA00022517"/>
    </source>
</evidence>
<keyword evidence="6 12" id="KW-0347">Helicase</keyword>
<dbReference type="SMART" id="SM00487">
    <property type="entry name" value="DEXDc"/>
    <property type="match status" value="1"/>
</dbReference>
<dbReference type="GO" id="GO:0006364">
    <property type="term" value="P:rRNA processing"/>
    <property type="evidence" value="ECO:0007669"/>
    <property type="project" value="UniProtKB-ARBA"/>
</dbReference>
<evidence type="ECO:0000259" key="15">
    <source>
        <dbReference type="PROSITE" id="PS51194"/>
    </source>
</evidence>
<evidence type="ECO:0000256" key="8">
    <source>
        <dbReference type="ARBA" id="ARBA00023242"/>
    </source>
</evidence>
<dbReference type="InterPro" id="IPR014014">
    <property type="entry name" value="RNA_helicase_DEAD_Q_motif"/>
</dbReference>
<evidence type="ECO:0000256" key="10">
    <source>
        <dbReference type="ARBA" id="ARBA00047984"/>
    </source>
</evidence>
<dbReference type="InterPro" id="IPR050079">
    <property type="entry name" value="DEAD_box_RNA_helicase"/>
</dbReference>
<proteinExistence type="evidence at transcript level"/>
<sequence length="716" mass="81325">RKKQYHELCHIMADFLSIKTLESDDDESLILEESDVDEEISKSSKKIKKKKSLKEDFASDFQFNLDNSVVQQPWKISKTIKKSAKGQDSADVIEDQINKKVQERKEKKSDELGAVKEKENNFNSVTDGDEIGSEQYESEDEDVKSDGESEGNFFVHAPPLVQREFIQMNLSRPLLKAINELGFEHPTKIQSSTIPIALLGKDLCACATTGSGKTAAFMLPILERLLFKPKQTAVVRVLILVPTRELAIQVYSVSESLAKFSNIQLGLATGGLDSRSQEAILRKNPDIVIATPGRLIDHLHNTPSFNLQTIEILVLDEADRMLEEHFHDQMKEIIRLCPRGRQTMLFSATMTDEVNALMSLSLNNPVKLFVDQNTDVASSLHQEFVRIRSTREADRLAVVVALCCRSFNQQTLVFLQTKVLAHKLRIIFGLFGLKAAELHGNLTQLQRLEALEKFKNNEVDILVATDLAARGLDIVGVKTVISFNMPTTIKSYIHRVGRTARAGKAGRSITLVGEKERKMLKEVVKNAKIPVKNRILSTEVVEKYKNKLESFEKDIKEILKEEESAKQLRVAEMEMNKAKNLIEHHDEIMSRPAKTFIKTQKQSSAKNKKESQKKVKNLTEEEKKIRREQMFHARQIKRNNKPKRIRAFDENAPDVKGSRGPKHAKIVPSQKTFDRELTDTSKKSLQALRSNTNFKKKPLLDLNPKKDLKENKCLQK</sequence>
<dbReference type="CDD" id="cd18787">
    <property type="entry name" value="SF2_C_DEAD"/>
    <property type="match status" value="1"/>
</dbReference>
<dbReference type="EMBL" id="HAAD01001840">
    <property type="protein sequence ID" value="CDG68072.1"/>
    <property type="molecule type" value="mRNA"/>
</dbReference>
<dbReference type="SUPFAM" id="SSF52540">
    <property type="entry name" value="P-loop containing nucleoside triphosphate hydrolases"/>
    <property type="match status" value="2"/>
</dbReference>
<evidence type="ECO:0000256" key="4">
    <source>
        <dbReference type="ARBA" id="ARBA00022741"/>
    </source>
</evidence>
<feature type="region of interest" description="Disordered" evidence="13">
    <location>
        <begin position="637"/>
        <end position="716"/>
    </location>
</feature>
<dbReference type="PROSITE" id="PS00039">
    <property type="entry name" value="DEAD_ATP_HELICASE"/>
    <property type="match status" value="1"/>
</dbReference>
<keyword evidence="3" id="KW-0690">Ribosome biogenesis</keyword>
<dbReference type="FunFam" id="3.40.50.300:FF:000842">
    <property type="entry name" value="ATP-dependent RNA helicase DRS1"/>
    <property type="match status" value="1"/>
</dbReference>
<dbReference type="InterPro" id="IPR000629">
    <property type="entry name" value="RNA-helicase_DEAD-box_CS"/>
</dbReference>
<feature type="region of interest" description="Disordered" evidence="13">
    <location>
        <begin position="118"/>
        <end position="149"/>
    </location>
</feature>
<evidence type="ECO:0000256" key="12">
    <source>
        <dbReference type="RuleBase" id="RU000492"/>
    </source>
</evidence>
<evidence type="ECO:0000313" key="17">
    <source>
        <dbReference type="EMBL" id="CDG68072.1"/>
    </source>
</evidence>
<dbReference type="GO" id="GO:0003724">
    <property type="term" value="F:RNA helicase activity"/>
    <property type="evidence" value="ECO:0007669"/>
    <property type="project" value="UniProtKB-EC"/>
</dbReference>
<feature type="compositionally biased region" description="Polar residues" evidence="13">
    <location>
        <begin position="683"/>
        <end position="693"/>
    </location>
</feature>
<keyword evidence="4 12" id="KW-0547">Nucleotide-binding</keyword>
<dbReference type="PANTHER" id="PTHR47959:SF1">
    <property type="entry name" value="ATP-DEPENDENT RNA HELICASE DBPA"/>
    <property type="match status" value="1"/>
</dbReference>
<dbReference type="InterPro" id="IPR001650">
    <property type="entry name" value="Helicase_C-like"/>
</dbReference>
<dbReference type="InterPro" id="IPR014001">
    <property type="entry name" value="Helicase_ATP-bd"/>
</dbReference>
<evidence type="ECO:0000256" key="11">
    <source>
        <dbReference type="PROSITE-ProRule" id="PRU00552"/>
    </source>
</evidence>
<dbReference type="AlphaFoldDB" id="T2M7Z2"/>
<comment type="subcellular location">
    <subcellularLocation>
        <location evidence="1">Nucleus</location>
        <location evidence="1">Nucleolus</location>
    </subcellularLocation>
</comment>
<dbReference type="GO" id="GO:0005730">
    <property type="term" value="C:nucleolus"/>
    <property type="evidence" value="ECO:0007669"/>
    <property type="project" value="UniProtKB-SubCell"/>
</dbReference>
<feature type="compositionally biased region" description="Acidic residues" evidence="13">
    <location>
        <begin position="127"/>
        <end position="143"/>
    </location>
</feature>
<dbReference type="GO" id="GO:0016787">
    <property type="term" value="F:hydrolase activity"/>
    <property type="evidence" value="ECO:0007669"/>
    <property type="project" value="UniProtKB-KW"/>
</dbReference>
<feature type="non-terminal residue" evidence="17">
    <location>
        <position position="1"/>
    </location>
</feature>
<dbReference type="InterPro" id="IPR027417">
    <property type="entry name" value="P-loop_NTPase"/>
</dbReference>
<dbReference type="PROSITE" id="PS51192">
    <property type="entry name" value="HELICASE_ATP_BIND_1"/>
    <property type="match status" value="1"/>
</dbReference>
<dbReference type="Pfam" id="PF00270">
    <property type="entry name" value="DEAD"/>
    <property type="match status" value="1"/>
</dbReference>
<accession>T2M7Z2</accession>
<evidence type="ECO:0000256" key="7">
    <source>
        <dbReference type="ARBA" id="ARBA00022840"/>
    </source>
</evidence>
<evidence type="ECO:0000259" key="14">
    <source>
        <dbReference type="PROSITE" id="PS51192"/>
    </source>
</evidence>
<feature type="compositionally biased region" description="Basic and acidic residues" evidence="13">
    <location>
        <begin position="703"/>
        <end position="716"/>
    </location>
</feature>
<dbReference type="InterPro" id="IPR011545">
    <property type="entry name" value="DEAD/DEAH_box_helicase_dom"/>
</dbReference>
<name>T2M7Z2_HYDVU</name>
<dbReference type="Gene3D" id="3.40.50.300">
    <property type="entry name" value="P-loop containing nucleotide triphosphate hydrolases"/>
    <property type="match status" value="2"/>
</dbReference>
<protein>
    <recommendedName>
        <fullName evidence="2">RNA helicase</fullName>
        <ecNumber evidence="2">3.6.4.13</ecNumber>
    </recommendedName>
</protein>
<feature type="compositionally biased region" description="Basic and acidic residues" evidence="13">
    <location>
        <begin position="672"/>
        <end position="682"/>
    </location>
</feature>
<evidence type="ECO:0000256" key="13">
    <source>
        <dbReference type="SAM" id="MobiDB-lite"/>
    </source>
</evidence>
<dbReference type="PROSITE" id="PS51195">
    <property type="entry name" value="Q_MOTIF"/>
    <property type="match status" value="1"/>
</dbReference>
<dbReference type="GO" id="GO:0005829">
    <property type="term" value="C:cytosol"/>
    <property type="evidence" value="ECO:0007669"/>
    <property type="project" value="TreeGrafter"/>
</dbReference>
<evidence type="ECO:0000256" key="1">
    <source>
        <dbReference type="ARBA" id="ARBA00004604"/>
    </source>
</evidence>
<feature type="short sequence motif" description="Q motif" evidence="11">
    <location>
        <begin position="163"/>
        <end position="191"/>
    </location>
</feature>
<keyword evidence="7 12" id="KW-0067">ATP-binding</keyword>
<feature type="domain" description="Helicase C-terminal" evidence="15">
    <location>
        <begin position="379"/>
        <end position="542"/>
    </location>
</feature>
<feature type="domain" description="Helicase ATP-binding" evidence="14">
    <location>
        <begin position="194"/>
        <end position="368"/>
    </location>
</feature>
<dbReference type="GO" id="GO:0005524">
    <property type="term" value="F:ATP binding"/>
    <property type="evidence" value="ECO:0007669"/>
    <property type="project" value="UniProtKB-KW"/>
</dbReference>
<keyword evidence="5 12" id="KW-0378">Hydrolase</keyword>
<dbReference type="OrthoDB" id="10259843at2759"/>
<comment type="catalytic activity">
    <reaction evidence="10">
        <text>ATP + H2O = ADP + phosphate + H(+)</text>
        <dbReference type="Rhea" id="RHEA:13065"/>
        <dbReference type="ChEBI" id="CHEBI:15377"/>
        <dbReference type="ChEBI" id="CHEBI:15378"/>
        <dbReference type="ChEBI" id="CHEBI:30616"/>
        <dbReference type="ChEBI" id="CHEBI:43474"/>
        <dbReference type="ChEBI" id="CHEBI:456216"/>
        <dbReference type="EC" id="3.6.4.13"/>
    </reaction>
</comment>
<feature type="region of interest" description="Disordered" evidence="13">
    <location>
        <begin position="597"/>
        <end position="622"/>
    </location>
</feature>
<dbReference type="PANTHER" id="PTHR47959">
    <property type="entry name" value="ATP-DEPENDENT RNA HELICASE RHLE-RELATED"/>
    <property type="match status" value="1"/>
</dbReference>
<reference evidence="17" key="1">
    <citation type="journal article" date="2013" name="Genome Biol. Evol.">
        <title>Punctuated emergences of genetic and phenotypic innovations in eumetazoan, bilaterian, euteleostome, and hominidae ancestors.</title>
        <authorList>
            <person name="Wenger Y."/>
            <person name="Galliot B."/>
        </authorList>
    </citation>
    <scope>NUCLEOTIDE SEQUENCE</scope>
    <source>
        <tissue evidence="17">Whole animals</tissue>
    </source>
</reference>
<keyword evidence="8" id="KW-0539">Nucleus</keyword>
<organism evidence="17">
    <name type="scientific">Hydra vulgaris</name>
    <name type="common">Hydra</name>
    <name type="synonym">Hydra attenuata</name>
    <dbReference type="NCBI Taxonomy" id="6087"/>
    <lineage>
        <taxon>Eukaryota</taxon>
        <taxon>Metazoa</taxon>
        <taxon>Cnidaria</taxon>
        <taxon>Hydrozoa</taxon>
        <taxon>Hydroidolina</taxon>
        <taxon>Anthoathecata</taxon>
        <taxon>Aplanulata</taxon>
        <taxon>Hydridae</taxon>
        <taxon>Hydra</taxon>
    </lineage>
</organism>
<dbReference type="GO" id="GO:0003676">
    <property type="term" value="F:nucleic acid binding"/>
    <property type="evidence" value="ECO:0007669"/>
    <property type="project" value="InterPro"/>
</dbReference>
<dbReference type="EC" id="3.6.4.13" evidence="2"/>
<evidence type="ECO:0000256" key="2">
    <source>
        <dbReference type="ARBA" id="ARBA00012552"/>
    </source>
</evidence>
<feature type="domain" description="DEAD-box RNA helicase Q" evidence="16">
    <location>
        <begin position="163"/>
        <end position="191"/>
    </location>
</feature>